<name>A0A4U6SYA6_SETVI</name>
<evidence type="ECO:0000313" key="2">
    <source>
        <dbReference type="EMBL" id="TKV94000.1"/>
    </source>
</evidence>
<evidence type="ECO:0000313" key="3">
    <source>
        <dbReference type="Proteomes" id="UP000298652"/>
    </source>
</evidence>
<dbReference type="Proteomes" id="UP000298652">
    <property type="component" value="Chromosome 9"/>
</dbReference>
<dbReference type="AlphaFoldDB" id="A0A4U6SYA6"/>
<accession>A0A4U6SYA6</accession>
<feature type="region of interest" description="Disordered" evidence="1">
    <location>
        <begin position="1"/>
        <end position="23"/>
    </location>
</feature>
<sequence length="148" mass="16647">MGSSARSPHQSPSRMTSTRSEQRSGQRGVVVVCVYQLYDGYGDGSRLFFQCLYGLETAAMPSGSEPTQEYIHYLKCKIFDLERKFEDLQSEVNANPWVVNIIGDLICTDPWCKCPYHHNKDRPLSPPSSGGAGYYGARPSQFSQSQFY</sequence>
<keyword evidence="3" id="KW-1185">Reference proteome</keyword>
<protein>
    <submittedName>
        <fullName evidence="2">Uncharacterized protein</fullName>
    </submittedName>
</protein>
<proteinExistence type="predicted"/>
<dbReference type="EMBL" id="CM016560">
    <property type="protein sequence ID" value="TKV94000.1"/>
    <property type="molecule type" value="Genomic_DNA"/>
</dbReference>
<dbReference type="Gramene" id="TKV94000">
    <property type="protein sequence ID" value="TKV94000"/>
    <property type="gene ID" value="SEVIR_9G266900v2"/>
</dbReference>
<evidence type="ECO:0000256" key="1">
    <source>
        <dbReference type="SAM" id="MobiDB-lite"/>
    </source>
</evidence>
<gene>
    <name evidence="2" type="ORF">SEVIR_9G266900v2</name>
</gene>
<organism evidence="2 3">
    <name type="scientific">Setaria viridis</name>
    <name type="common">Green bristlegrass</name>
    <name type="synonym">Setaria italica subsp. viridis</name>
    <dbReference type="NCBI Taxonomy" id="4556"/>
    <lineage>
        <taxon>Eukaryota</taxon>
        <taxon>Viridiplantae</taxon>
        <taxon>Streptophyta</taxon>
        <taxon>Embryophyta</taxon>
        <taxon>Tracheophyta</taxon>
        <taxon>Spermatophyta</taxon>
        <taxon>Magnoliopsida</taxon>
        <taxon>Liliopsida</taxon>
        <taxon>Poales</taxon>
        <taxon>Poaceae</taxon>
        <taxon>PACMAD clade</taxon>
        <taxon>Panicoideae</taxon>
        <taxon>Panicodae</taxon>
        <taxon>Paniceae</taxon>
        <taxon>Cenchrinae</taxon>
        <taxon>Setaria</taxon>
    </lineage>
</organism>
<reference evidence="2" key="1">
    <citation type="submission" date="2019-03" db="EMBL/GenBank/DDBJ databases">
        <title>WGS assembly of Setaria viridis.</title>
        <authorList>
            <person name="Huang P."/>
            <person name="Jenkins J."/>
            <person name="Grimwood J."/>
            <person name="Barry K."/>
            <person name="Healey A."/>
            <person name="Mamidi S."/>
            <person name="Sreedasyam A."/>
            <person name="Shu S."/>
            <person name="Feldman M."/>
            <person name="Wu J."/>
            <person name="Yu Y."/>
            <person name="Chen C."/>
            <person name="Johnson J."/>
            <person name="Rokhsar D."/>
            <person name="Baxter I."/>
            <person name="Schmutz J."/>
            <person name="Brutnell T."/>
            <person name="Kellogg E."/>
        </authorList>
    </citation>
    <scope>NUCLEOTIDE SEQUENCE [LARGE SCALE GENOMIC DNA]</scope>
</reference>